<proteinExistence type="predicted"/>
<accession>A0A8K0JIN4</accession>
<sequence>MDDDRLFFLRCRLDKEVIVRRRLLLLSPVFRDMLIVGDAPSDIPDGRPSKRRRIEPTQDNTIPLDDDFGPLNFLFKLLDGSLGLLKDYNRHHIMGVKSLADKYELPLVTRLLGERLWQEVAEGTYYPIWAYAIAMRMQRRALARYALRCMPKNTRRPHKWSLSTAQIVGVDAWHCVINAANGCETFSWEKVSECLEFPPSWTVDTPGDA</sequence>
<evidence type="ECO:0008006" key="3">
    <source>
        <dbReference type="Google" id="ProtNLM"/>
    </source>
</evidence>
<protein>
    <recommendedName>
        <fullName evidence="3">BTB domain-containing protein</fullName>
    </recommendedName>
</protein>
<evidence type="ECO:0000313" key="1">
    <source>
        <dbReference type="EMBL" id="KAG7531082.1"/>
    </source>
</evidence>
<organism evidence="1 2">
    <name type="scientific">Filobasidium floriforme</name>
    <dbReference type="NCBI Taxonomy" id="5210"/>
    <lineage>
        <taxon>Eukaryota</taxon>
        <taxon>Fungi</taxon>
        <taxon>Dikarya</taxon>
        <taxon>Basidiomycota</taxon>
        <taxon>Agaricomycotina</taxon>
        <taxon>Tremellomycetes</taxon>
        <taxon>Filobasidiales</taxon>
        <taxon>Filobasidiaceae</taxon>
        <taxon>Filobasidium</taxon>
    </lineage>
</organism>
<comment type="caution">
    <text evidence="1">The sequence shown here is derived from an EMBL/GenBank/DDBJ whole genome shotgun (WGS) entry which is preliminary data.</text>
</comment>
<reference evidence="1" key="1">
    <citation type="submission" date="2020-04" db="EMBL/GenBank/DDBJ databases">
        <title>Analysis of mating type loci in Filobasidium floriforme.</title>
        <authorList>
            <person name="Nowrousian M."/>
        </authorList>
    </citation>
    <scope>NUCLEOTIDE SEQUENCE</scope>
    <source>
        <strain evidence="1">CBS 6242</strain>
    </source>
</reference>
<dbReference type="Proteomes" id="UP000812966">
    <property type="component" value="Unassembled WGS sequence"/>
</dbReference>
<evidence type="ECO:0000313" key="2">
    <source>
        <dbReference type="Proteomes" id="UP000812966"/>
    </source>
</evidence>
<keyword evidence="2" id="KW-1185">Reference proteome</keyword>
<name>A0A8K0JIN4_9TREE</name>
<dbReference type="AlphaFoldDB" id="A0A8K0JIN4"/>
<gene>
    <name evidence="1" type="ORF">FFLO_04576</name>
</gene>
<dbReference type="EMBL" id="JABELV010000099">
    <property type="protein sequence ID" value="KAG7531082.1"/>
    <property type="molecule type" value="Genomic_DNA"/>
</dbReference>